<sequence>MHSIGIRVFAQKDKLGKIYYAVVKEDDEDGTLELVKSSYLNIPVALAVPEQLAFIRTNFLAIITQYDIKRAGLRITEAIAKNPIVYRMNIEGVLQELFANSSIEKYGLINIAKMSSALSEPKGDIKRYIDKEETLEGFDKEEWESFKTEERECILTSITMLFQGGCNK</sequence>
<dbReference type="Proteomes" id="UP001589854">
    <property type="component" value="Unassembled WGS sequence"/>
</dbReference>
<organism evidence="1 2">
    <name type="scientific">Metabacillus herbersteinensis</name>
    <dbReference type="NCBI Taxonomy" id="283816"/>
    <lineage>
        <taxon>Bacteria</taxon>
        <taxon>Bacillati</taxon>
        <taxon>Bacillota</taxon>
        <taxon>Bacilli</taxon>
        <taxon>Bacillales</taxon>
        <taxon>Bacillaceae</taxon>
        <taxon>Metabacillus</taxon>
    </lineage>
</organism>
<protein>
    <submittedName>
        <fullName evidence="1">Uncharacterized protein</fullName>
    </submittedName>
</protein>
<keyword evidence="2" id="KW-1185">Reference proteome</keyword>
<accession>A0ABV6GD36</accession>
<dbReference type="RefSeq" id="WP_378932403.1">
    <property type="nucleotide sequence ID" value="NZ_JBHLVO010000004.1"/>
</dbReference>
<evidence type="ECO:0000313" key="1">
    <source>
        <dbReference type="EMBL" id="MFC0271450.1"/>
    </source>
</evidence>
<proteinExistence type="predicted"/>
<comment type="caution">
    <text evidence="1">The sequence shown here is derived from an EMBL/GenBank/DDBJ whole genome shotgun (WGS) entry which is preliminary data.</text>
</comment>
<reference evidence="1 2" key="1">
    <citation type="submission" date="2024-09" db="EMBL/GenBank/DDBJ databases">
        <authorList>
            <person name="Sun Q."/>
            <person name="Mori K."/>
        </authorList>
    </citation>
    <scope>NUCLEOTIDE SEQUENCE [LARGE SCALE GENOMIC DNA]</scope>
    <source>
        <strain evidence="1 2">CCM 7228</strain>
    </source>
</reference>
<name>A0ABV6GD36_9BACI</name>
<evidence type="ECO:0000313" key="2">
    <source>
        <dbReference type="Proteomes" id="UP001589854"/>
    </source>
</evidence>
<gene>
    <name evidence="1" type="ORF">ACFFIX_08280</name>
</gene>
<dbReference type="EMBL" id="JBHLVO010000004">
    <property type="protein sequence ID" value="MFC0271450.1"/>
    <property type="molecule type" value="Genomic_DNA"/>
</dbReference>